<gene>
    <name evidence="1" type="ORF">NDU88_005260</name>
</gene>
<evidence type="ECO:0000313" key="1">
    <source>
        <dbReference type="EMBL" id="KAJ1180036.1"/>
    </source>
</evidence>
<comment type="caution">
    <text evidence="1">The sequence shown here is derived from an EMBL/GenBank/DDBJ whole genome shotgun (WGS) entry which is preliminary data.</text>
</comment>
<evidence type="ECO:0000313" key="2">
    <source>
        <dbReference type="Proteomes" id="UP001066276"/>
    </source>
</evidence>
<keyword evidence="2" id="KW-1185">Reference proteome</keyword>
<organism evidence="1 2">
    <name type="scientific">Pleurodeles waltl</name>
    <name type="common">Iberian ribbed newt</name>
    <dbReference type="NCBI Taxonomy" id="8319"/>
    <lineage>
        <taxon>Eukaryota</taxon>
        <taxon>Metazoa</taxon>
        <taxon>Chordata</taxon>
        <taxon>Craniata</taxon>
        <taxon>Vertebrata</taxon>
        <taxon>Euteleostomi</taxon>
        <taxon>Amphibia</taxon>
        <taxon>Batrachia</taxon>
        <taxon>Caudata</taxon>
        <taxon>Salamandroidea</taxon>
        <taxon>Salamandridae</taxon>
        <taxon>Pleurodelinae</taxon>
        <taxon>Pleurodeles</taxon>
    </lineage>
</organism>
<reference evidence="1" key="1">
    <citation type="journal article" date="2022" name="bioRxiv">
        <title>Sequencing and chromosome-scale assembly of the giantPleurodeles waltlgenome.</title>
        <authorList>
            <person name="Brown T."/>
            <person name="Elewa A."/>
            <person name="Iarovenko S."/>
            <person name="Subramanian E."/>
            <person name="Araus A.J."/>
            <person name="Petzold A."/>
            <person name="Susuki M."/>
            <person name="Suzuki K.-i.T."/>
            <person name="Hayashi T."/>
            <person name="Toyoda A."/>
            <person name="Oliveira C."/>
            <person name="Osipova E."/>
            <person name="Leigh N.D."/>
            <person name="Simon A."/>
            <person name="Yun M.H."/>
        </authorList>
    </citation>
    <scope>NUCLEOTIDE SEQUENCE</scope>
    <source>
        <strain evidence="1">20211129_DDA</strain>
        <tissue evidence="1">Liver</tissue>
    </source>
</reference>
<protein>
    <submittedName>
        <fullName evidence="1">Uncharacterized protein</fullName>
    </submittedName>
</protein>
<proteinExistence type="predicted"/>
<dbReference type="AlphaFoldDB" id="A0AAV7TUV5"/>
<name>A0AAV7TUV5_PLEWA</name>
<dbReference type="Proteomes" id="UP001066276">
    <property type="component" value="Chromosome 3_2"/>
</dbReference>
<sequence>MSSSGSTNAPERRKYLFELGMDKTAIGVDSALKVISQLGRQDYGTPAAIVSEACAELHLIYLKVSTSDFFVMDDRVPDPSPSSVNTVVEVLGEELS</sequence>
<accession>A0AAV7TUV5</accession>
<dbReference type="EMBL" id="JANPWB010000006">
    <property type="protein sequence ID" value="KAJ1180036.1"/>
    <property type="molecule type" value="Genomic_DNA"/>
</dbReference>